<dbReference type="InterPro" id="IPR013096">
    <property type="entry name" value="Cupin_2"/>
</dbReference>
<comment type="caution">
    <text evidence="5">The sequence shown here is derived from an EMBL/GenBank/DDBJ whole genome shotgun (WGS) entry which is preliminary data.</text>
</comment>
<dbReference type="Proteomes" id="UP000610862">
    <property type="component" value="Unassembled WGS sequence"/>
</dbReference>
<keyword evidence="2" id="KW-0238">DNA-binding</keyword>
<dbReference type="EMBL" id="JACRTA010000001">
    <property type="protein sequence ID" value="MBC8567530.1"/>
    <property type="molecule type" value="Genomic_DNA"/>
</dbReference>
<dbReference type="PROSITE" id="PS01124">
    <property type="entry name" value="HTH_ARAC_FAMILY_2"/>
    <property type="match status" value="1"/>
</dbReference>
<dbReference type="SMART" id="SM00342">
    <property type="entry name" value="HTH_ARAC"/>
    <property type="match status" value="1"/>
</dbReference>
<dbReference type="AlphaFoldDB" id="A0A926E4A3"/>
<dbReference type="SUPFAM" id="SSF46689">
    <property type="entry name" value="Homeodomain-like"/>
    <property type="match status" value="1"/>
</dbReference>
<dbReference type="Gene3D" id="2.60.40.1500">
    <property type="entry name" value="Glycosyl hydrolase domain, family 39"/>
    <property type="match status" value="1"/>
</dbReference>
<protein>
    <submittedName>
        <fullName evidence="5">Helix-turn-helix transcriptional regulator</fullName>
    </submittedName>
</protein>
<dbReference type="Pfam" id="PF07883">
    <property type="entry name" value="Cupin_2"/>
    <property type="match status" value="1"/>
</dbReference>
<dbReference type="Gene3D" id="1.10.10.60">
    <property type="entry name" value="Homeodomain-like"/>
    <property type="match status" value="2"/>
</dbReference>
<dbReference type="Gene3D" id="2.60.120.10">
    <property type="entry name" value="Jelly Rolls"/>
    <property type="match status" value="1"/>
</dbReference>
<evidence type="ECO:0000259" key="4">
    <source>
        <dbReference type="PROSITE" id="PS01124"/>
    </source>
</evidence>
<organism evidence="5 6">
    <name type="scientific">Lentihominibacter hominis</name>
    <dbReference type="NCBI Taxonomy" id="2763645"/>
    <lineage>
        <taxon>Bacteria</taxon>
        <taxon>Bacillati</taxon>
        <taxon>Bacillota</taxon>
        <taxon>Clostridia</taxon>
        <taxon>Peptostreptococcales</taxon>
        <taxon>Anaerovoracaceae</taxon>
        <taxon>Lentihominibacter</taxon>
    </lineage>
</organism>
<evidence type="ECO:0000256" key="1">
    <source>
        <dbReference type="ARBA" id="ARBA00023015"/>
    </source>
</evidence>
<dbReference type="SUPFAM" id="SSF51182">
    <property type="entry name" value="RmlC-like cupins"/>
    <property type="match status" value="1"/>
</dbReference>
<name>A0A926E4A3_9FIRM</name>
<dbReference type="InterPro" id="IPR018060">
    <property type="entry name" value="HTH_AraC"/>
</dbReference>
<accession>A0A926E4A3</accession>
<keyword evidence="3" id="KW-0804">Transcription</keyword>
<evidence type="ECO:0000313" key="5">
    <source>
        <dbReference type="EMBL" id="MBC8567530.1"/>
    </source>
</evidence>
<proteinExistence type="predicted"/>
<feature type="domain" description="HTH araC/xylS-type" evidence="4">
    <location>
        <begin position="191"/>
        <end position="289"/>
    </location>
</feature>
<keyword evidence="1" id="KW-0805">Transcription regulation</keyword>
<reference evidence="5" key="1">
    <citation type="submission" date="2020-08" db="EMBL/GenBank/DDBJ databases">
        <title>Genome public.</title>
        <authorList>
            <person name="Liu C."/>
            <person name="Sun Q."/>
        </authorList>
    </citation>
    <scope>NUCLEOTIDE SEQUENCE</scope>
    <source>
        <strain evidence="5">NSJ-24</strain>
    </source>
</reference>
<dbReference type="GO" id="GO:0003700">
    <property type="term" value="F:DNA-binding transcription factor activity"/>
    <property type="evidence" value="ECO:0007669"/>
    <property type="project" value="InterPro"/>
</dbReference>
<gene>
    <name evidence="5" type="ORF">H8692_01985</name>
</gene>
<evidence type="ECO:0000256" key="2">
    <source>
        <dbReference type="ARBA" id="ARBA00023125"/>
    </source>
</evidence>
<dbReference type="SUPFAM" id="SSF51011">
    <property type="entry name" value="Glycosyl hydrolase domain"/>
    <property type="match status" value="1"/>
</dbReference>
<dbReference type="InterPro" id="IPR014710">
    <property type="entry name" value="RmlC-like_jellyroll"/>
</dbReference>
<dbReference type="InterPro" id="IPR009057">
    <property type="entry name" value="Homeodomain-like_sf"/>
</dbReference>
<dbReference type="GO" id="GO:0043565">
    <property type="term" value="F:sequence-specific DNA binding"/>
    <property type="evidence" value="ECO:0007669"/>
    <property type="project" value="InterPro"/>
</dbReference>
<dbReference type="PANTHER" id="PTHR43280">
    <property type="entry name" value="ARAC-FAMILY TRANSCRIPTIONAL REGULATOR"/>
    <property type="match status" value="1"/>
</dbReference>
<evidence type="ECO:0000313" key="6">
    <source>
        <dbReference type="Proteomes" id="UP000610862"/>
    </source>
</evidence>
<sequence length="589" mass="67827">MKKFPFSDDCISAFSFISIEEYPIHSHLHMELIYVVEGTLSVKVGVSDYLLHEGEFTIINPFELHALYASDDTNKTCILEINTKFYDPCAEGTIFVSAYNLYEDAASEDFSKIVNTIKKIFTLHLSAVSETKEDPLIFPVKAEKDRVEYEKVLLRSLLNYFELHFTSEYFLLSDHKENTLRDNALQADRLKTILFYFYEHFPQKIQLQDVADLTFVNRYHISHLVKSGIGLTFSDLLQHIRIEKAEIYLLGTDMPINQIVFELGFSSYRYFSQHFKSLFHMTPTAYRKKYQAATIRYKDISYLSPTSIYDITEALEALSHYTAKNSSDLQEKRCQILRIPFGELICHTQITEKNNIPNAKHINFPNNSLLYDSPYFAAVMLGCMENNMIDFKRKFPQFFKPDTNISSVFGTFPGNMTSEGIKKASFYLNEFLESLGTESLHHINGCFSAASKEKITFLLYNMPKDILALLSKEQLLSPQILKTVETAAHSAPERKYIFDMNGMKKISVLLNVFVKIQRLQIDLDAFSQWQRLGYPSELDKKMISLLNEASAPDVHLQKLSLFPCGKPLEVTLPPFGVQCITFWDFTQSL</sequence>
<evidence type="ECO:0000256" key="3">
    <source>
        <dbReference type="ARBA" id="ARBA00023163"/>
    </source>
</evidence>
<dbReference type="RefSeq" id="WP_187524885.1">
    <property type="nucleotide sequence ID" value="NZ_JACRTA010000001.1"/>
</dbReference>
<keyword evidence="6" id="KW-1185">Reference proteome</keyword>
<dbReference type="CDD" id="cd02208">
    <property type="entry name" value="cupin_RmlC-like"/>
    <property type="match status" value="1"/>
</dbReference>
<dbReference type="PANTHER" id="PTHR43280:SF34">
    <property type="entry name" value="ARAC-FAMILY TRANSCRIPTIONAL REGULATOR"/>
    <property type="match status" value="1"/>
</dbReference>
<dbReference type="InterPro" id="IPR011051">
    <property type="entry name" value="RmlC_Cupin_sf"/>
</dbReference>
<dbReference type="Pfam" id="PF12833">
    <property type="entry name" value="HTH_18"/>
    <property type="match status" value="1"/>
</dbReference>